<feature type="binding site" evidence="6">
    <location>
        <position position="240"/>
    </location>
    <ligand>
        <name>D-dopa</name>
        <dbReference type="ChEBI" id="CHEBI:149689"/>
    </ligand>
</feature>
<dbReference type="OrthoDB" id="2015447at2759"/>
<comment type="cofactor">
    <cofactor evidence="1 6">
        <name>FAD</name>
        <dbReference type="ChEBI" id="CHEBI:57692"/>
    </cofactor>
</comment>
<dbReference type="PANTHER" id="PTHR11530">
    <property type="entry name" value="D-AMINO ACID OXIDASE"/>
    <property type="match status" value="1"/>
</dbReference>
<feature type="binding site" evidence="6">
    <location>
        <position position="184"/>
    </location>
    <ligand>
        <name>FAD</name>
        <dbReference type="ChEBI" id="CHEBI:57692"/>
    </ligand>
</feature>
<evidence type="ECO:0000256" key="3">
    <source>
        <dbReference type="ARBA" id="ARBA00022630"/>
    </source>
</evidence>
<dbReference type="EMBL" id="RSCD01000019">
    <property type="protein sequence ID" value="RSH85735.1"/>
    <property type="molecule type" value="Genomic_DNA"/>
</dbReference>
<evidence type="ECO:0000256" key="2">
    <source>
        <dbReference type="ARBA" id="ARBA00006730"/>
    </source>
</evidence>
<feature type="binding site" evidence="6">
    <location>
        <position position="306"/>
    </location>
    <ligand>
        <name>D-dopa</name>
        <dbReference type="ChEBI" id="CHEBI:149689"/>
    </ligand>
</feature>
<evidence type="ECO:0000256" key="5">
    <source>
        <dbReference type="ARBA" id="ARBA00023002"/>
    </source>
</evidence>
<dbReference type="PANTHER" id="PTHR11530:SF30">
    <property type="entry name" value="FAD DEPENDENT OXIDOREDUCTASE DOMAIN-CONTAINING PROTEIN"/>
    <property type="match status" value="1"/>
</dbReference>
<dbReference type="GO" id="GO:0005737">
    <property type="term" value="C:cytoplasm"/>
    <property type="evidence" value="ECO:0007669"/>
    <property type="project" value="TreeGrafter"/>
</dbReference>
<keyword evidence="5" id="KW-0560">Oxidoreductase</keyword>
<sequence>MYDAVVLGAGVIGLSIALELHSRGLKVAVVARDLPDDSDSVGFASPWAGCNWFPFDESPTSPASIREKRTFSRLAALSKAHPELCERIPFFQVWDGERGDLEAWYKDTVGEYRLLDASRDRIPGSKRYGRTFTSYILHAPRYTAHLGSLLRQARVPLIRRRLSSLDEAYNLPEIGNVRLVINATGLGARSLIGVMDPDVYPARGQTVLVRAPEVRRCIMHTEGFMAVPKPGEAGPPEPAYIIPRPGPSGHVVLGGTYLKDNHSVLPDLSTAQRILRDCYNLEPLLAGKDGRGWEDIEVVAHNVGLRPAREGGARIELELRELGNGVGKGVGVGAAAGAGVGAESTTKSRSKTNKQRQVAVVHAYGFGSAGFQQSLGAAEQVAQIVEGHLKRNGGARARL</sequence>
<dbReference type="PIRSF" id="PIRSF000189">
    <property type="entry name" value="D-aa_oxidase"/>
    <property type="match status" value="1"/>
</dbReference>
<dbReference type="GO" id="GO:0003884">
    <property type="term" value="F:D-amino-acid oxidase activity"/>
    <property type="evidence" value="ECO:0007669"/>
    <property type="project" value="InterPro"/>
</dbReference>
<evidence type="ECO:0000313" key="9">
    <source>
        <dbReference type="Proteomes" id="UP000279259"/>
    </source>
</evidence>
<dbReference type="STRING" id="1890683.A0A427Y3S8"/>
<gene>
    <name evidence="8" type="ORF">EHS25_003876</name>
</gene>
<dbReference type="SUPFAM" id="SSF54373">
    <property type="entry name" value="FAD-linked reductases, C-terminal domain"/>
    <property type="match status" value="1"/>
</dbReference>
<keyword evidence="4 6" id="KW-0274">FAD</keyword>
<keyword evidence="3" id="KW-0285">Flavoprotein</keyword>
<name>A0A427Y3S8_9TREE</name>
<proteinExistence type="inferred from homology"/>
<evidence type="ECO:0000256" key="4">
    <source>
        <dbReference type="ARBA" id="ARBA00022827"/>
    </source>
</evidence>
<dbReference type="SUPFAM" id="SSF51971">
    <property type="entry name" value="Nucleotide-binding domain"/>
    <property type="match status" value="1"/>
</dbReference>
<dbReference type="InterPro" id="IPR006076">
    <property type="entry name" value="FAD-dep_OxRdtase"/>
</dbReference>
<dbReference type="Gene3D" id="3.40.50.720">
    <property type="entry name" value="NAD(P)-binding Rossmann-like Domain"/>
    <property type="match status" value="1"/>
</dbReference>
<dbReference type="Pfam" id="PF01266">
    <property type="entry name" value="DAO"/>
    <property type="match status" value="1"/>
</dbReference>
<dbReference type="Gene3D" id="3.30.9.10">
    <property type="entry name" value="D-Amino Acid Oxidase, subunit A, domain 2"/>
    <property type="match status" value="1"/>
</dbReference>
<evidence type="ECO:0000313" key="8">
    <source>
        <dbReference type="EMBL" id="RSH85735.1"/>
    </source>
</evidence>
<accession>A0A427Y3S8</accession>
<evidence type="ECO:0000259" key="7">
    <source>
        <dbReference type="Pfam" id="PF01266"/>
    </source>
</evidence>
<dbReference type="PROSITE" id="PS00677">
    <property type="entry name" value="DAO"/>
    <property type="match status" value="1"/>
</dbReference>
<organism evidence="8 9">
    <name type="scientific">Saitozyma podzolica</name>
    <dbReference type="NCBI Taxonomy" id="1890683"/>
    <lineage>
        <taxon>Eukaryota</taxon>
        <taxon>Fungi</taxon>
        <taxon>Dikarya</taxon>
        <taxon>Basidiomycota</taxon>
        <taxon>Agaricomycotina</taxon>
        <taxon>Tremellomycetes</taxon>
        <taxon>Tremellales</taxon>
        <taxon>Trimorphomycetaceae</taxon>
        <taxon>Saitozyma</taxon>
    </lineage>
</organism>
<comment type="similarity">
    <text evidence="2">Belongs to the DAMOX/DASOX family.</text>
</comment>
<dbReference type="Proteomes" id="UP000279259">
    <property type="component" value="Unassembled WGS sequence"/>
</dbReference>
<evidence type="ECO:0000256" key="6">
    <source>
        <dbReference type="PIRSR" id="PIRSR000189-1"/>
    </source>
</evidence>
<dbReference type="InterPro" id="IPR023209">
    <property type="entry name" value="DAO"/>
</dbReference>
<dbReference type="GO" id="GO:0071949">
    <property type="term" value="F:FAD binding"/>
    <property type="evidence" value="ECO:0007669"/>
    <property type="project" value="InterPro"/>
</dbReference>
<feature type="domain" description="FAD dependent oxidoreductase" evidence="7">
    <location>
        <begin position="3"/>
        <end position="383"/>
    </location>
</feature>
<dbReference type="GO" id="GO:0019478">
    <property type="term" value="P:D-amino acid catabolic process"/>
    <property type="evidence" value="ECO:0007669"/>
    <property type="project" value="TreeGrafter"/>
</dbReference>
<dbReference type="AlphaFoldDB" id="A0A427Y3S8"/>
<keyword evidence="9" id="KW-1185">Reference proteome</keyword>
<evidence type="ECO:0000256" key="1">
    <source>
        <dbReference type="ARBA" id="ARBA00001974"/>
    </source>
</evidence>
<dbReference type="InterPro" id="IPR006181">
    <property type="entry name" value="D-amino_acid_oxidase_CS"/>
</dbReference>
<comment type="caution">
    <text evidence="8">The sequence shown here is derived from an EMBL/GenBank/DDBJ whole genome shotgun (WGS) entry which is preliminary data.</text>
</comment>
<reference evidence="8 9" key="1">
    <citation type="submission" date="2018-11" db="EMBL/GenBank/DDBJ databases">
        <title>Genome sequence of Saitozyma podzolica DSM 27192.</title>
        <authorList>
            <person name="Aliyu H."/>
            <person name="Gorte O."/>
            <person name="Ochsenreither K."/>
        </authorList>
    </citation>
    <scope>NUCLEOTIDE SEQUENCE [LARGE SCALE GENOMIC DNA]</scope>
    <source>
        <strain evidence="8 9">DSM 27192</strain>
    </source>
</reference>
<protein>
    <recommendedName>
        <fullName evidence="7">FAD dependent oxidoreductase domain-containing protein</fullName>
    </recommendedName>
</protein>